<dbReference type="InterPro" id="IPR050066">
    <property type="entry name" value="UvrABC_protein_C"/>
</dbReference>
<dbReference type="GO" id="GO:0006289">
    <property type="term" value="P:nucleotide-excision repair"/>
    <property type="evidence" value="ECO:0007669"/>
    <property type="project" value="InterPro"/>
</dbReference>
<evidence type="ECO:0000256" key="6">
    <source>
        <dbReference type="ARBA" id="ARBA00042138"/>
    </source>
</evidence>
<keyword evidence="1" id="KW-0227">DNA damage</keyword>
<dbReference type="GO" id="GO:0009432">
    <property type="term" value="P:SOS response"/>
    <property type="evidence" value="ECO:0007669"/>
    <property type="project" value="UniProtKB-KW"/>
</dbReference>
<sequence length="444" mass="50428">MYAIVDIETNGGSLKNSKITEIAVYRHDGEKVVDTFITLIDPEIYIPPFITQLTGINNDMMVGAPKFYEVAKQIIEITEDAIFVAHSVNFDYTIIRAEFKKLGYDFTRDKLCTVKLSRKLIPLQPSYSLGKLADNLGIKINGRHRAGGDAEATVELFEILISLDSNKLVSGNIKPSDPKFENANISAEQINSIPQEVGVYYFFNANQELIYVGKSKNIRKRIMTHLLNSQTKKGLAMRKEIADIDFEITGSELVALLKESNEIKEKKPFFNSAQKRTYFQYGLFANQQLDGFVRLELRKVKESSLPLTAYGSRKEGIEHLYKLNEEFNLCLTLTDLNKSKGACFHYKIKQCNGACIGKELAEEYNKRVLEALNTFRFTIQNVFLIDKGRSLNERAIVQVKNGRYVGFGFAPLQIINKSTKLINEAIKTYPNNRDVQHILNTFIN</sequence>
<dbReference type="SMART" id="SM00479">
    <property type="entry name" value="EXOIII"/>
    <property type="match status" value="1"/>
</dbReference>
<dbReference type="InterPro" id="IPR035901">
    <property type="entry name" value="GIY-YIG_endonuc_sf"/>
</dbReference>
<evidence type="ECO:0000256" key="1">
    <source>
        <dbReference type="ARBA" id="ARBA00022763"/>
    </source>
</evidence>
<dbReference type="PANTHER" id="PTHR30562">
    <property type="entry name" value="UVRC/OXIDOREDUCTASE"/>
    <property type="match status" value="1"/>
</dbReference>
<dbReference type="CDD" id="cd06127">
    <property type="entry name" value="DEDDh"/>
    <property type="match status" value="1"/>
</dbReference>
<keyword evidence="2" id="KW-0378">Hydrolase</keyword>
<organism evidence="9">
    <name type="scientific">hydrothermal vent metagenome</name>
    <dbReference type="NCBI Taxonomy" id="652676"/>
    <lineage>
        <taxon>unclassified sequences</taxon>
        <taxon>metagenomes</taxon>
        <taxon>ecological metagenomes</taxon>
    </lineage>
</organism>
<accession>A0A3B0UKT0</accession>
<dbReference type="GO" id="GO:0003887">
    <property type="term" value="F:DNA-directed DNA polymerase activity"/>
    <property type="evidence" value="ECO:0007669"/>
    <property type="project" value="InterPro"/>
</dbReference>
<dbReference type="NCBIfam" id="TIGR00573">
    <property type="entry name" value="dnaq"/>
    <property type="match status" value="1"/>
</dbReference>
<evidence type="ECO:0000313" key="9">
    <source>
        <dbReference type="EMBL" id="VAW25947.1"/>
    </source>
</evidence>
<dbReference type="GO" id="GO:0003677">
    <property type="term" value="F:DNA binding"/>
    <property type="evidence" value="ECO:0007669"/>
    <property type="project" value="InterPro"/>
</dbReference>
<evidence type="ECO:0000259" key="8">
    <source>
        <dbReference type="PROSITE" id="PS50164"/>
    </source>
</evidence>
<dbReference type="Pfam" id="PF00929">
    <property type="entry name" value="RNase_T"/>
    <property type="match status" value="1"/>
</dbReference>
<dbReference type="SUPFAM" id="SSF53098">
    <property type="entry name" value="Ribonuclease H-like"/>
    <property type="match status" value="1"/>
</dbReference>
<protein>
    <recommendedName>
        <fullName evidence="5">Excinuclease cho</fullName>
    </recommendedName>
    <alternativeName>
        <fullName evidence="7">Endonuclease cho</fullName>
    </alternativeName>
    <alternativeName>
        <fullName evidence="6">UvrC homolog protein</fullName>
    </alternativeName>
</protein>
<dbReference type="InterPro" id="IPR006054">
    <property type="entry name" value="DnaQ"/>
</dbReference>
<dbReference type="PANTHER" id="PTHR30562:SF10">
    <property type="entry name" value="EXCINUCLEASE CHO"/>
    <property type="match status" value="1"/>
</dbReference>
<keyword evidence="9" id="KW-0808">Transferase</keyword>
<gene>
    <name evidence="9" type="ORF">MNBD_BACTEROID06-70</name>
</gene>
<feature type="non-terminal residue" evidence="9">
    <location>
        <position position="444"/>
    </location>
</feature>
<dbReference type="GO" id="GO:0006260">
    <property type="term" value="P:DNA replication"/>
    <property type="evidence" value="ECO:0007669"/>
    <property type="project" value="InterPro"/>
</dbReference>
<dbReference type="Pfam" id="PF01541">
    <property type="entry name" value="GIY-YIG"/>
    <property type="match status" value="1"/>
</dbReference>
<dbReference type="CDD" id="cd10434">
    <property type="entry name" value="GIY-YIG_UvrC_Cho"/>
    <property type="match status" value="1"/>
</dbReference>
<dbReference type="InterPro" id="IPR036397">
    <property type="entry name" value="RNaseH_sf"/>
</dbReference>
<dbReference type="SMART" id="SM00465">
    <property type="entry name" value="GIYc"/>
    <property type="match status" value="1"/>
</dbReference>
<dbReference type="Gene3D" id="3.30.420.10">
    <property type="entry name" value="Ribonuclease H-like superfamily/Ribonuclease H"/>
    <property type="match status" value="1"/>
</dbReference>
<evidence type="ECO:0000256" key="2">
    <source>
        <dbReference type="ARBA" id="ARBA00022801"/>
    </source>
</evidence>
<dbReference type="PROSITE" id="PS50164">
    <property type="entry name" value="GIY_YIG"/>
    <property type="match status" value="1"/>
</dbReference>
<dbReference type="InterPro" id="IPR012337">
    <property type="entry name" value="RNaseH-like_sf"/>
</dbReference>
<dbReference type="AlphaFoldDB" id="A0A3B0UKT0"/>
<dbReference type="EMBL" id="UOES01000040">
    <property type="protein sequence ID" value="VAW25947.1"/>
    <property type="molecule type" value="Genomic_DNA"/>
</dbReference>
<keyword evidence="4" id="KW-0742">SOS response</keyword>
<dbReference type="GO" id="GO:0016787">
    <property type="term" value="F:hydrolase activity"/>
    <property type="evidence" value="ECO:0007669"/>
    <property type="project" value="UniProtKB-KW"/>
</dbReference>
<keyword evidence="9" id="KW-0548">Nucleotidyltransferase</keyword>
<evidence type="ECO:0000256" key="3">
    <source>
        <dbReference type="ARBA" id="ARBA00023204"/>
    </source>
</evidence>
<evidence type="ECO:0000256" key="4">
    <source>
        <dbReference type="ARBA" id="ARBA00023236"/>
    </source>
</evidence>
<reference evidence="9" key="1">
    <citation type="submission" date="2018-06" db="EMBL/GenBank/DDBJ databases">
        <authorList>
            <person name="Zhirakovskaya E."/>
        </authorList>
    </citation>
    <scope>NUCLEOTIDE SEQUENCE</scope>
</reference>
<evidence type="ECO:0000256" key="7">
    <source>
        <dbReference type="ARBA" id="ARBA00042732"/>
    </source>
</evidence>
<feature type="domain" description="GIY-YIG" evidence="8">
    <location>
        <begin position="195"/>
        <end position="272"/>
    </location>
</feature>
<dbReference type="FunFam" id="3.30.420.10:FF:000045">
    <property type="entry name" value="3'-5' exonuclease DinG"/>
    <property type="match status" value="1"/>
</dbReference>
<dbReference type="InterPro" id="IPR000305">
    <property type="entry name" value="GIY-YIG_endonuc"/>
</dbReference>
<dbReference type="InterPro" id="IPR013520">
    <property type="entry name" value="Ribonucl_H"/>
</dbReference>
<keyword evidence="3" id="KW-0234">DNA repair</keyword>
<dbReference type="Gene3D" id="3.40.1440.10">
    <property type="entry name" value="GIY-YIG endonuclease"/>
    <property type="match status" value="1"/>
</dbReference>
<dbReference type="SUPFAM" id="SSF82771">
    <property type="entry name" value="GIY-YIG endonuclease"/>
    <property type="match status" value="1"/>
</dbReference>
<evidence type="ECO:0000256" key="5">
    <source>
        <dbReference type="ARBA" id="ARBA00040756"/>
    </source>
</evidence>
<dbReference type="InterPro" id="IPR047296">
    <property type="entry name" value="GIY-YIG_UvrC_Cho"/>
</dbReference>
<name>A0A3B0UKT0_9ZZZZ</name>
<dbReference type="GO" id="GO:0009380">
    <property type="term" value="C:excinuclease repair complex"/>
    <property type="evidence" value="ECO:0007669"/>
    <property type="project" value="TreeGrafter"/>
</dbReference>
<proteinExistence type="predicted"/>